<feature type="coiled-coil region" evidence="8">
    <location>
        <begin position="413"/>
        <end position="447"/>
    </location>
</feature>
<evidence type="ECO:0000256" key="8">
    <source>
        <dbReference type="SAM" id="Coils"/>
    </source>
</evidence>
<keyword evidence="6" id="KW-0131">Cell cycle</keyword>
<evidence type="ECO:0000256" key="4">
    <source>
        <dbReference type="ARBA" id="ARBA00022741"/>
    </source>
</evidence>
<dbReference type="PANTHER" id="PTHR18884">
    <property type="entry name" value="SEPTIN"/>
    <property type="match status" value="1"/>
</dbReference>
<sequence length="454" mass="51422">MENGRASPVKPKRNMSKRNLPDSLNDSGISQEGSSSSSTAPAFSNPTTPNHTSSNPTSPSSYVPGVVIPATPGLKRRLTRRMVYTPAKYKEEDEYIGFATLPEQVHRKAVRKGFDFTLMVVGESGLGKSTLINSLFLSDLYKDRELSVVNGTSYNDLIERTVNIEKKQLEIEEKGVRLKLTIVDTPGFNDSVNASNSQKSIIDYVDQQFKQYFEDESGLNRRNIIDNRVHCVLYFISPYGHGLRQIDIETMRKLHNKVNIVPLIAKADILTKAELKTMKDRIIQEIEDNHIRIYEFPDCDSDEDEDFKQQDRELKASIPFAVVGCNTVVEAGGKKIRGRAYPWGIVEVDNPSHCDFVRLRQMLISTHMQDLKDVTSDVHYENYRAMHIRTQMGSAQKERGKLKRDSAPNFEAISDTEKLLEQKDAEIQRMQQMLAKMQEQLKTSSSQVNGLGKL</sequence>
<evidence type="ECO:0000256" key="6">
    <source>
        <dbReference type="ARBA" id="ARBA00023306"/>
    </source>
</evidence>
<evidence type="ECO:0000256" key="5">
    <source>
        <dbReference type="ARBA" id="ARBA00023134"/>
    </source>
</evidence>
<dbReference type="Proteomes" id="UP001497497">
    <property type="component" value="Unassembled WGS sequence"/>
</dbReference>
<feature type="region of interest" description="Disordered" evidence="9">
    <location>
        <begin position="1"/>
        <end position="64"/>
    </location>
</feature>
<keyword evidence="3" id="KW-0132">Cell division</keyword>
<name>A0AAV2HF49_LYMST</name>
<comment type="caution">
    <text evidence="11">The sequence shown here is derived from an EMBL/GenBank/DDBJ whole genome shotgun (WGS) entry which is preliminary data.</text>
</comment>
<accession>A0AAV2HF49</accession>
<gene>
    <name evidence="11" type="ORF">GSLYS_00006337001</name>
</gene>
<evidence type="ECO:0000256" key="9">
    <source>
        <dbReference type="SAM" id="MobiDB-lite"/>
    </source>
</evidence>
<keyword evidence="5 7" id="KW-0342">GTP-binding</keyword>
<evidence type="ECO:0000259" key="10">
    <source>
        <dbReference type="PROSITE" id="PS51719"/>
    </source>
</evidence>
<dbReference type="CDD" id="cd01850">
    <property type="entry name" value="CDC_Septin"/>
    <property type="match status" value="1"/>
</dbReference>
<evidence type="ECO:0000256" key="1">
    <source>
        <dbReference type="ARBA" id="ARBA00004496"/>
    </source>
</evidence>
<proteinExistence type="inferred from homology"/>
<keyword evidence="2" id="KW-0963">Cytoplasm</keyword>
<dbReference type="Gene3D" id="3.40.50.300">
    <property type="entry name" value="P-loop containing nucleotide triphosphate hydrolases"/>
    <property type="match status" value="1"/>
</dbReference>
<dbReference type="GO" id="GO:0005737">
    <property type="term" value="C:cytoplasm"/>
    <property type="evidence" value="ECO:0007669"/>
    <property type="project" value="UniProtKB-SubCell"/>
</dbReference>
<dbReference type="PROSITE" id="PS51719">
    <property type="entry name" value="G_SEPTIN"/>
    <property type="match status" value="1"/>
</dbReference>
<organism evidence="11 12">
    <name type="scientific">Lymnaea stagnalis</name>
    <name type="common">Great pond snail</name>
    <name type="synonym">Helix stagnalis</name>
    <dbReference type="NCBI Taxonomy" id="6523"/>
    <lineage>
        <taxon>Eukaryota</taxon>
        <taxon>Metazoa</taxon>
        <taxon>Spiralia</taxon>
        <taxon>Lophotrochozoa</taxon>
        <taxon>Mollusca</taxon>
        <taxon>Gastropoda</taxon>
        <taxon>Heterobranchia</taxon>
        <taxon>Euthyneura</taxon>
        <taxon>Panpulmonata</taxon>
        <taxon>Hygrophila</taxon>
        <taxon>Lymnaeoidea</taxon>
        <taxon>Lymnaeidae</taxon>
        <taxon>Lymnaea</taxon>
    </lineage>
</organism>
<evidence type="ECO:0000313" key="12">
    <source>
        <dbReference type="Proteomes" id="UP001497497"/>
    </source>
</evidence>
<keyword evidence="4 7" id="KW-0547">Nucleotide-binding</keyword>
<evidence type="ECO:0000256" key="7">
    <source>
        <dbReference type="RuleBase" id="RU004560"/>
    </source>
</evidence>
<reference evidence="11 12" key="1">
    <citation type="submission" date="2024-04" db="EMBL/GenBank/DDBJ databases">
        <authorList>
            <consortium name="Genoscope - CEA"/>
            <person name="William W."/>
        </authorList>
    </citation>
    <scope>NUCLEOTIDE SEQUENCE [LARGE SCALE GENOMIC DNA]</scope>
</reference>
<evidence type="ECO:0000313" key="11">
    <source>
        <dbReference type="EMBL" id="CAL1532258.1"/>
    </source>
</evidence>
<dbReference type="AlphaFoldDB" id="A0AAV2HF49"/>
<keyword evidence="8" id="KW-0175">Coiled coil</keyword>
<dbReference type="InterPro" id="IPR030379">
    <property type="entry name" value="G_SEPTIN_dom"/>
</dbReference>
<dbReference type="EMBL" id="CAXITT010000112">
    <property type="protein sequence ID" value="CAL1532258.1"/>
    <property type="molecule type" value="Genomic_DNA"/>
</dbReference>
<keyword evidence="12" id="KW-1185">Reference proteome</keyword>
<evidence type="ECO:0000256" key="2">
    <source>
        <dbReference type="ARBA" id="ARBA00022490"/>
    </source>
</evidence>
<feature type="compositionally biased region" description="Low complexity" evidence="9">
    <location>
        <begin position="34"/>
        <end position="61"/>
    </location>
</feature>
<feature type="domain" description="Septin-type G" evidence="10">
    <location>
        <begin position="112"/>
        <end position="390"/>
    </location>
</feature>
<dbReference type="InterPro" id="IPR016491">
    <property type="entry name" value="Septin"/>
</dbReference>
<comment type="similarity">
    <text evidence="7">Belongs to the TRAFAC class TrmE-Era-EngA-EngB-Septin-like GTPase superfamily. Septin GTPase family.</text>
</comment>
<dbReference type="Pfam" id="PF00735">
    <property type="entry name" value="Septin"/>
    <property type="match status" value="1"/>
</dbReference>
<protein>
    <recommendedName>
        <fullName evidence="10">Septin-type G domain-containing protein</fullName>
    </recommendedName>
</protein>
<dbReference type="GO" id="GO:0051301">
    <property type="term" value="P:cell division"/>
    <property type="evidence" value="ECO:0007669"/>
    <property type="project" value="UniProtKB-KW"/>
</dbReference>
<dbReference type="FunFam" id="3.40.50.300:FF:000064">
    <property type="entry name" value="Septin 4"/>
    <property type="match status" value="1"/>
</dbReference>
<feature type="compositionally biased region" description="Polar residues" evidence="9">
    <location>
        <begin position="22"/>
        <end position="33"/>
    </location>
</feature>
<comment type="subcellular location">
    <subcellularLocation>
        <location evidence="1">Cytoplasm</location>
    </subcellularLocation>
</comment>
<evidence type="ECO:0000256" key="3">
    <source>
        <dbReference type="ARBA" id="ARBA00022618"/>
    </source>
</evidence>
<dbReference type="SUPFAM" id="SSF52540">
    <property type="entry name" value="P-loop containing nucleoside triphosphate hydrolases"/>
    <property type="match status" value="1"/>
</dbReference>
<dbReference type="GO" id="GO:0005525">
    <property type="term" value="F:GTP binding"/>
    <property type="evidence" value="ECO:0007669"/>
    <property type="project" value="UniProtKB-KW"/>
</dbReference>
<dbReference type="InterPro" id="IPR027417">
    <property type="entry name" value="P-loop_NTPase"/>
</dbReference>